<gene>
    <name evidence="1" type="ORF">Zm00014a_003364</name>
</gene>
<dbReference type="Proteomes" id="UP000251960">
    <property type="component" value="Chromosome 3"/>
</dbReference>
<evidence type="ECO:0000313" key="1">
    <source>
        <dbReference type="EMBL" id="PWZ33954.1"/>
    </source>
</evidence>
<reference evidence="1" key="1">
    <citation type="journal article" date="2018" name="Nat. Genet.">
        <title>Extensive intraspecific gene order and gene structural variations between Mo17 and other maize genomes.</title>
        <authorList>
            <person name="Sun S."/>
            <person name="Zhou Y."/>
            <person name="Chen J."/>
            <person name="Shi J."/>
            <person name="Zhao H."/>
            <person name="Zhao H."/>
            <person name="Song W."/>
            <person name="Zhang M."/>
            <person name="Cui Y."/>
            <person name="Dong X."/>
            <person name="Liu H."/>
            <person name="Ma X."/>
            <person name="Jiao Y."/>
            <person name="Wang B."/>
            <person name="Wei X."/>
            <person name="Stein J.C."/>
            <person name="Glaubitz J.C."/>
            <person name="Lu F."/>
            <person name="Yu G."/>
            <person name="Liang C."/>
            <person name="Fengler K."/>
            <person name="Li B."/>
            <person name="Rafalski A."/>
            <person name="Schnable P.S."/>
            <person name="Ware D.H."/>
            <person name="Buckler E.S."/>
            <person name="Lai J."/>
        </authorList>
    </citation>
    <scope>NUCLEOTIDE SEQUENCE [LARGE SCALE GENOMIC DNA]</scope>
    <source>
        <tissue evidence="1">Seedling</tissue>
    </source>
</reference>
<dbReference type="EMBL" id="NCVQ01000004">
    <property type="protein sequence ID" value="PWZ33954.1"/>
    <property type="molecule type" value="Genomic_DNA"/>
</dbReference>
<dbReference type="AlphaFoldDB" id="A0A3L6FL39"/>
<proteinExistence type="predicted"/>
<organism evidence="1">
    <name type="scientific">Zea mays</name>
    <name type="common">Maize</name>
    <dbReference type="NCBI Taxonomy" id="4577"/>
    <lineage>
        <taxon>Eukaryota</taxon>
        <taxon>Viridiplantae</taxon>
        <taxon>Streptophyta</taxon>
        <taxon>Embryophyta</taxon>
        <taxon>Tracheophyta</taxon>
        <taxon>Spermatophyta</taxon>
        <taxon>Magnoliopsida</taxon>
        <taxon>Liliopsida</taxon>
        <taxon>Poales</taxon>
        <taxon>Poaceae</taxon>
        <taxon>PACMAD clade</taxon>
        <taxon>Panicoideae</taxon>
        <taxon>Andropogonodae</taxon>
        <taxon>Andropogoneae</taxon>
        <taxon>Tripsacinae</taxon>
        <taxon>Zea</taxon>
    </lineage>
</organism>
<comment type="caution">
    <text evidence="1">The sequence shown here is derived from an EMBL/GenBank/DDBJ whole genome shotgun (WGS) entry which is preliminary data.</text>
</comment>
<accession>A0A3L6FL39</accession>
<name>A0A3L6FL39_MAIZE</name>
<sequence>MLSVLKYGIHGFAFYFFFLFSNTQKDLHVIVTKVVLFPSLPAEVTNLSHSRSIHTEMHFCGWRKRT</sequence>
<protein>
    <submittedName>
        <fullName evidence="1">Uncharacterized protein</fullName>
    </submittedName>
</protein>